<evidence type="ECO:0000256" key="2">
    <source>
        <dbReference type="ARBA" id="ARBA00022898"/>
    </source>
</evidence>
<dbReference type="CDD" id="cd00430">
    <property type="entry name" value="PLPDE_III_AR"/>
    <property type="match status" value="1"/>
</dbReference>
<dbReference type="SUPFAM" id="SSF50621">
    <property type="entry name" value="Alanine racemase C-terminal domain-like"/>
    <property type="match status" value="1"/>
</dbReference>
<protein>
    <recommendedName>
        <fullName evidence="4">Alanine racemase N-terminal domain-containing protein</fullName>
    </recommendedName>
</protein>
<comment type="cofactor">
    <cofactor evidence="1">
        <name>pyridoxal 5'-phosphate</name>
        <dbReference type="ChEBI" id="CHEBI:597326"/>
    </cofactor>
</comment>
<proteinExistence type="predicted"/>
<dbReference type="Gene3D" id="2.40.37.10">
    <property type="entry name" value="Lyase, Ornithine Decarboxylase, Chain A, domain 1"/>
    <property type="match status" value="1"/>
</dbReference>
<dbReference type="GO" id="GO:0030632">
    <property type="term" value="P:D-alanine biosynthetic process"/>
    <property type="evidence" value="ECO:0007669"/>
    <property type="project" value="TreeGrafter"/>
</dbReference>
<dbReference type="InterPro" id="IPR009006">
    <property type="entry name" value="Ala_racemase/Decarboxylase_C"/>
</dbReference>
<comment type="caution">
    <text evidence="5">The sequence shown here is derived from an EMBL/GenBank/DDBJ whole genome shotgun (WGS) entry which is preliminary data.</text>
</comment>
<dbReference type="InterPro" id="IPR029066">
    <property type="entry name" value="PLP-binding_barrel"/>
</dbReference>
<dbReference type="PANTHER" id="PTHR30511:SF0">
    <property type="entry name" value="ALANINE RACEMASE, CATABOLIC-RELATED"/>
    <property type="match status" value="1"/>
</dbReference>
<dbReference type="SUPFAM" id="SSF51419">
    <property type="entry name" value="PLP-binding barrel"/>
    <property type="match status" value="1"/>
</dbReference>
<dbReference type="InterPro" id="IPR020622">
    <property type="entry name" value="Ala_racemase_pyridoxalP-BS"/>
</dbReference>
<dbReference type="FunFam" id="3.20.20.10:FF:000002">
    <property type="entry name" value="Alanine racemase"/>
    <property type="match status" value="1"/>
</dbReference>
<name>A0A0F9DYQ2_9ZZZZ</name>
<dbReference type="NCBIfam" id="TIGR00492">
    <property type="entry name" value="alr"/>
    <property type="match status" value="1"/>
</dbReference>
<dbReference type="Pfam" id="PF01168">
    <property type="entry name" value="Ala_racemase_N"/>
    <property type="match status" value="1"/>
</dbReference>
<reference evidence="5" key="1">
    <citation type="journal article" date="2015" name="Nature">
        <title>Complex archaea that bridge the gap between prokaryotes and eukaryotes.</title>
        <authorList>
            <person name="Spang A."/>
            <person name="Saw J.H."/>
            <person name="Jorgensen S.L."/>
            <person name="Zaremba-Niedzwiedzka K."/>
            <person name="Martijn J."/>
            <person name="Lind A.E."/>
            <person name="van Eijk R."/>
            <person name="Schleper C."/>
            <person name="Guy L."/>
            <person name="Ettema T.J."/>
        </authorList>
    </citation>
    <scope>NUCLEOTIDE SEQUENCE</scope>
</reference>
<evidence type="ECO:0000256" key="3">
    <source>
        <dbReference type="ARBA" id="ARBA00023235"/>
    </source>
</evidence>
<accession>A0A0F9DYQ2</accession>
<evidence type="ECO:0000313" key="5">
    <source>
        <dbReference type="EMBL" id="KKL66854.1"/>
    </source>
</evidence>
<dbReference type="GO" id="GO:0008784">
    <property type="term" value="F:alanine racemase activity"/>
    <property type="evidence" value="ECO:0007669"/>
    <property type="project" value="InterPro"/>
</dbReference>
<dbReference type="PRINTS" id="PR00992">
    <property type="entry name" value="ALARACEMASE"/>
</dbReference>
<dbReference type="PANTHER" id="PTHR30511">
    <property type="entry name" value="ALANINE RACEMASE"/>
    <property type="match status" value="1"/>
</dbReference>
<dbReference type="PROSITE" id="PS00395">
    <property type="entry name" value="ALANINE_RACEMASE"/>
    <property type="match status" value="1"/>
</dbReference>
<gene>
    <name evidence="5" type="ORF">LCGC14_2140830</name>
</gene>
<keyword evidence="2" id="KW-0663">Pyridoxal phosphate</keyword>
<dbReference type="Gene3D" id="3.20.20.10">
    <property type="entry name" value="Alanine racemase"/>
    <property type="match status" value="1"/>
</dbReference>
<feature type="domain" description="Alanine racemase N-terminal" evidence="4">
    <location>
        <begin position="11"/>
        <end position="227"/>
    </location>
</feature>
<evidence type="ECO:0000259" key="4">
    <source>
        <dbReference type="Pfam" id="PF01168"/>
    </source>
</evidence>
<sequence>MGIYPRTWVEVDLENIKDNVKKLKALTRPPTFFMAVVKANGYGHGAVEVANAALEAGGDRLGVAIVEEARVLREAGINAPIHLLTGFEAEQVESIIELDLIPAVYTEQHLNALGSIEKTMTIHIKVDTGMGRIGLKPENTIAFIKKTKENKNLKIEGIFTHLATADEAGSEYADKQISTFKNLIKDIKDEGLDIKINHIANSAATILRPETHLQMVRVGIALYGLHPSDDTKGKIDLKPALSWYSRLSYVKNLEQGEAVSYGATHIIKETSAIGTV</sequence>
<dbReference type="InterPro" id="IPR000821">
    <property type="entry name" value="Ala_racemase"/>
</dbReference>
<feature type="non-terminal residue" evidence="5">
    <location>
        <position position="276"/>
    </location>
</feature>
<dbReference type="AlphaFoldDB" id="A0A0F9DYQ2"/>
<evidence type="ECO:0000256" key="1">
    <source>
        <dbReference type="ARBA" id="ARBA00001933"/>
    </source>
</evidence>
<dbReference type="EMBL" id="LAZR01027072">
    <property type="protein sequence ID" value="KKL66854.1"/>
    <property type="molecule type" value="Genomic_DNA"/>
</dbReference>
<dbReference type="InterPro" id="IPR001608">
    <property type="entry name" value="Ala_racemase_N"/>
</dbReference>
<organism evidence="5">
    <name type="scientific">marine sediment metagenome</name>
    <dbReference type="NCBI Taxonomy" id="412755"/>
    <lineage>
        <taxon>unclassified sequences</taxon>
        <taxon>metagenomes</taxon>
        <taxon>ecological metagenomes</taxon>
    </lineage>
</organism>
<dbReference type="GO" id="GO:0030170">
    <property type="term" value="F:pyridoxal phosphate binding"/>
    <property type="evidence" value="ECO:0007669"/>
    <property type="project" value="TreeGrafter"/>
</dbReference>
<keyword evidence="3" id="KW-0413">Isomerase</keyword>
<dbReference type="GO" id="GO:0005829">
    <property type="term" value="C:cytosol"/>
    <property type="evidence" value="ECO:0007669"/>
    <property type="project" value="TreeGrafter"/>
</dbReference>